<name>A0A830HC76_9CHLO</name>
<keyword evidence="2" id="KW-0597">Phosphoprotein</keyword>
<dbReference type="GO" id="GO:0034236">
    <property type="term" value="F:protein kinase A catalytic subunit binding"/>
    <property type="evidence" value="ECO:0007669"/>
    <property type="project" value="TreeGrafter"/>
</dbReference>
<dbReference type="PIRSF" id="PIRSF000548">
    <property type="entry name" value="PK_regulatory"/>
    <property type="match status" value="1"/>
</dbReference>
<feature type="domain" description="Cyclic nucleotide-binding" evidence="9">
    <location>
        <begin position="85"/>
        <end position="201"/>
    </location>
</feature>
<dbReference type="Pfam" id="PF00027">
    <property type="entry name" value="cNMP_binding"/>
    <property type="match status" value="2"/>
</dbReference>
<dbReference type="GO" id="GO:0005952">
    <property type="term" value="C:cAMP-dependent protein kinase complex"/>
    <property type="evidence" value="ECO:0007669"/>
    <property type="project" value="InterPro"/>
</dbReference>
<dbReference type="InterPro" id="IPR018490">
    <property type="entry name" value="cNMP-bd_dom_sf"/>
</dbReference>
<keyword evidence="11" id="KW-1185">Reference proteome</keyword>
<comment type="caution">
    <text evidence="10">The sequence shown here is derived from an EMBL/GenBank/DDBJ whole genome shotgun (WGS) entry which is preliminary data.</text>
</comment>
<dbReference type="CDD" id="cd00038">
    <property type="entry name" value="CAP_ED"/>
    <property type="match status" value="2"/>
</dbReference>
<sequence>MGCGASSEDMAVQTPVGSSSTAYRPSEPAPEMSEEEPIRPPPQRKRRASVSAEPTSSLKSVEKVVIPKTDEEKAAIKASIANSFLFAGLEDEALADIVNAMFERVVYEGDVVIQEGDIMADNFYIIESGTFTALKGDREVFAYDNKGTFGELALMYNCPRAATVRATSGGKLWCVDRVTFQGIIVVGMRERREKQEQTLRTMPLFKELSDEERAVIADCLVSETYDDGKVIIAQGDNVDATSKFYIVEAGEVVCTRGGQEVKTVPIGGFFGELALITDEARAATCQAKGRTRVFAMGRDAFERLMGPVKEIFEASAEEYKKLNESLAV</sequence>
<evidence type="ECO:0000313" key="11">
    <source>
        <dbReference type="Proteomes" id="UP000660262"/>
    </source>
</evidence>
<dbReference type="PROSITE" id="PS00889">
    <property type="entry name" value="CNMP_BINDING_2"/>
    <property type="match status" value="1"/>
</dbReference>
<dbReference type="SUPFAM" id="SSF51206">
    <property type="entry name" value="cAMP-binding domain-like"/>
    <property type="match status" value="2"/>
</dbReference>
<dbReference type="EMBL" id="BNJQ01000004">
    <property type="protein sequence ID" value="GHP02939.1"/>
    <property type="molecule type" value="Genomic_DNA"/>
</dbReference>
<organism evidence="10 11">
    <name type="scientific">Pycnococcus provasolii</name>
    <dbReference type="NCBI Taxonomy" id="41880"/>
    <lineage>
        <taxon>Eukaryota</taxon>
        <taxon>Viridiplantae</taxon>
        <taxon>Chlorophyta</taxon>
        <taxon>Pseudoscourfieldiophyceae</taxon>
        <taxon>Pseudoscourfieldiales</taxon>
        <taxon>Pycnococcaceae</taxon>
        <taxon>Pycnococcus</taxon>
    </lineage>
</organism>
<evidence type="ECO:0000256" key="4">
    <source>
        <dbReference type="ARBA" id="ARBA00022737"/>
    </source>
</evidence>
<dbReference type="InterPro" id="IPR000595">
    <property type="entry name" value="cNMP-bd_dom"/>
</dbReference>
<dbReference type="SMART" id="SM00100">
    <property type="entry name" value="cNMP"/>
    <property type="match status" value="2"/>
</dbReference>
<dbReference type="InterPro" id="IPR050503">
    <property type="entry name" value="cAMP-dep_PK_reg_su-like"/>
</dbReference>
<accession>A0A830HC76</accession>
<keyword evidence="4" id="KW-0677">Repeat</keyword>
<dbReference type="PANTHER" id="PTHR11635">
    <property type="entry name" value="CAMP-DEPENDENT PROTEIN KINASE REGULATORY CHAIN"/>
    <property type="match status" value="1"/>
</dbReference>
<evidence type="ECO:0000313" key="10">
    <source>
        <dbReference type="EMBL" id="GHP02939.1"/>
    </source>
</evidence>
<evidence type="ECO:0000256" key="8">
    <source>
        <dbReference type="SAM" id="MobiDB-lite"/>
    </source>
</evidence>
<gene>
    <name evidence="10" type="ORF">PPROV_000169400</name>
</gene>
<dbReference type="PROSITE" id="PS50042">
    <property type="entry name" value="CNMP_BINDING_3"/>
    <property type="match status" value="2"/>
</dbReference>
<feature type="domain" description="Cyclic nucleotide-binding" evidence="9">
    <location>
        <begin position="204"/>
        <end position="322"/>
    </location>
</feature>
<dbReference type="GO" id="GO:0004862">
    <property type="term" value="F:cAMP-dependent protein kinase inhibitor activity"/>
    <property type="evidence" value="ECO:0007669"/>
    <property type="project" value="TreeGrafter"/>
</dbReference>
<reference evidence="10" key="1">
    <citation type="submission" date="2020-10" db="EMBL/GenBank/DDBJ databases">
        <title>Unveiling of a novel bifunctional photoreceptor, Dualchrome1, isolated from a cosmopolitan green alga.</title>
        <authorList>
            <person name="Suzuki S."/>
            <person name="Kawachi M."/>
        </authorList>
    </citation>
    <scope>NUCLEOTIDE SEQUENCE</scope>
    <source>
        <strain evidence="10">NIES 2893</strain>
    </source>
</reference>
<dbReference type="GO" id="GO:0030552">
    <property type="term" value="F:cAMP binding"/>
    <property type="evidence" value="ECO:0007669"/>
    <property type="project" value="UniProtKB-KW"/>
</dbReference>
<dbReference type="InterPro" id="IPR018488">
    <property type="entry name" value="cNMP-bd_CS"/>
</dbReference>
<dbReference type="GO" id="GO:0005829">
    <property type="term" value="C:cytosol"/>
    <property type="evidence" value="ECO:0007669"/>
    <property type="project" value="TreeGrafter"/>
</dbReference>
<dbReference type="InterPro" id="IPR012198">
    <property type="entry name" value="cAMP_dep_PK_reg_su"/>
</dbReference>
<feature type="binding site" evidence="7">
    <location>
        <position position="151"/>
    </location>
    <ligand>
        <name>3',5'-cyclic AMP</name>
        <dbReference type="ChEBI" id="CHEBI:58165"/>
        <label>1</label>
    </ligand>
</feature>
<dbReference type="PRINTS" id="PR00103">
    <property type="entry name" value="CAMPKINASE"/>
</dbReference>
<evidence type="ECO:0000256" key="3">
    <source>
        <dbReference type="ARBA" id="ARBA00022566"/>
    </source>
</evidence>
<protein>
    <submittedName>
        <fullName evidence="10">cAMP-dependent protein kinase type II-beta regulatory subunit</fullName>
    </submittedName>
</protein>
<comment type="similarity">
    <text evidence="1">Belongs to the cAMP-dependent kinase regulatory chain family.</text>
</comment>
<keyword evidence="6 7" id="KW-0114">cAMP</keyword>
<evidence type="ECO:0000256" key="6">
    <source>
        <dbReference type="ARBA" id="ARBA00023149"/>
    </source>
</evidence>
<evidence type="ECO:0000256" key="1">
    <source>
        <dbReference type="ARBA" id="ARBA00005753"/>
    </source>
</evidence>
<evidence type="ECO:0000256" key="5">
    <source>
        <dbReference type="ARBA" id="ARBA00022741"/>
    </source>
</evidence>
<evidence type="ECO:0000259" key="9">
    <source>
        <dbReference type="PROSITE" id="PS50042"/>
    </source>
</evidence>
<proteinExistence type="inferred from homology"/>
<dbReference type="InterPro" id="IPR014710">
    <property type="entry name" value="RmlC-like_jellyroll"/>
</dbReference>
<dbReference type="OrthoDB" id="417078at2759"/>
<feature type="binding site" evidence="7">
    <location>
        <position position="160"/>
    </location>
    <ligand>
        <name>3',5'-cyclic AMP</name>
        <dbReference type="ChEBI" id="CHEBI:58165"/>
        <label>1</label>
    </ligand>
</feature>
<keyword evidence="5 7" id="KW-0547">Nucleotide-binding</keyword>
<feature type="region of interest" description="Disordered" evidence="8">
    <location>
        <begin position="1"/>
        <end position="55"/>
    </location>
</feature>
<dbReference type="PANTHER" id="PTHR11635:SF152">
    <property type="entry name" value="CAMP-DEPENDENT PROTEIN KINASE TYPE I REGULATORY SUBUNIT-RELATED"/>
    <property type="match status" value="1"/>
</dbReference>
<evidence type="ECO:0000256" key="2">
    <source>
        <dbReference type="ARBA" id="ARBA00022553"/>
    </source>
</evidence>
<dbReference type="Gene3D" id="2.60.120.10">
    <property type="entry name" value="Jelly Rolls"/>
    <property type="match status" value="2"/>
</dbReference>
<feature type="binding site" evidence="7">
    <location>
        <position position="281"/>
    </location>
    <ligand>
        <name>3',5'-cyclic AMP</name>
        <dbReference type="ChEBI" id="CHEBI:58165"/>
        <label>2</label>
    </ligand>
</feature>
<dbReference type="Proteomes" id="UP000660262">
    <property type="component" value="Unassembled WGS sequence"/>
</dbReference>
<feature type="binding site" evidence="7">
    <location>
        <position position="272"/>
    </location>
    <ligand>
        <name>3',5'-cyclic AMP</name>
        <dbReference type="ChEBI" id="CHEBI:58165"/>
        <label>2</label>
    </ligand>
</feature>
<evidence type="ECO:0000256" key="7">
    <source>
        <dbReference type="PIRSR" id="PIRSR000548-1"/>
    </source>
</evidence>
<keyword evidence="3 7" id="KW-0116">cAMP-binding</keyword>
<dbReference type="AlphaFoldDB" id="A0A830HC76"/>